<feature type="transmembrane region" description="Helical" evidence="7">
    <location>
        <begin position="125"/>
        <end position="142"/>
    </location>
</feature>
<keyword evidence="6 7" id="KW-0472">Membrane</keyword>
<keyword evidence="3" id="KW-1003">Cell membrane</keyword>
<dbReference type="InterPro" id="IPR000620">
    <property type="entry name" value="EamA_dom"/>
</dbReference>
<feature type="transmembrane region" description="Helical" evidence="7">
    <location>
        <begin position="215"/>
        <end position="235"/>
    </location>
</feature>
<dbReference type="PANTHER" id="PTHR32322">
    <property type="entry name" value="INNER MEMBRANE TRANSPORTER"/>
    <property type="match status" value="1"/>
</dbReference>
<dbReference type="AlphaFoldDB" id="A0A6M6E2W9"/>
<accession>A0A6M6E2W9</accession>
<gene>
    <name evidence="9" type="ORF">FDZ14_34885</name>
</gene>
<evidence type="ECO:0000256" key="5">
    <source>
        <dbReference type="ARBA" id="ARBA00022989"/>
    </source>
</evidence>
<protein>
    <submittedName>
        <fullName evidence="9">EamA family transporter</fullName>
    </submittedName>
</protein>
<feature type="transmembrane region" description="Helical" evidence="7">
    <location>
        <begin position="242"/>
        <end position="264"/>
    </location>
</feature>
<dbReference type="GO" id="GO:0005886">
    <property type="term" value="C:plasma membrane"/>
    <property type="evidence" value="ECO:0007669"/>
    <property type="project" value="UniProtKB-SubCell"/>
</dbReference>
<evidence type="ECO:0000256" key="4">
    <source>
        <dbReference type="ARBA" id="ARBA00022692"/>
    </source>
</evidence>
<name>A0A6M6E2W9_PRIMG</name>
<feature type="domain" description="EamA" evidence="8">
    <location>
        <begin position="156"/>
        <end position="288"/>
    </location>
</feature>
<reference evidence="9 10" key="1">
    <citation type="submission" date="2019-10" db="EMBL/GenBank/DDBJ databases">
        <title>Complete genome sequences for adaption low water activity.</title>
        <authorList>
            <person name="Zhao L."/>
            <person name="Zhong J."/>
        </authorList>
    </citation>
    <scope>NUCLEOTIDE SEQUENCE [LARGE SCALE GENOMIC DNA]</scope>
    <source>
        <strain evidence="9 10">FDU301</strain>
        <plasmid evidence="10">pfdu301c</plasmid>
    </source>
</reference>
<keyword evidence="9" id="KW-0614">Plasmid</keyword>
<dbReference type="InterPro" id="IPR037185">
    <property type="entry name" value="EmrE-like"/>
</dbReference>
<proteinExistence type="inferred from homology"/>
<feature type="transmembrane region" description="Helical" evidence="7">
    <location>
        <begin position="154"/>
        <end position="174"/>
    </location>
</feature>
<keyword evidence="4 7" id="KW-0812">Transmembrane</keyword>
<feature type="transmembrane region" description="Helical" evidence="7">
    <location>
        <begin position="68"/>
        <end position="91"/>
    </location>
</feature>
<evidence type="ECO:0000256" key="6">
    <source>
        <dbReference type="ARBA" id="ARBA00023136"/>
    </source>
</evidence>
<sequence length="309" mass="34878">MLVKFKAWTFLLLCNLFWSGNMIVGKWVTDYFSPIWMVSIRWFIAFLFLFPLAFFLEKPNWLKIIKENYIVLLFMSITGTFVYNWLTYVALQYTTSLNASLICALNPAIIMIFSFFILKIKIKRVQVLGLIFSFIGVLLVITKGKPFLAFQLNYNIGDGFMILCVIMWGLYSVIGKKANHIPPITTIAITAFFGCLATIPFLINTPLDFPNLTSASILGIIFIGVFPSFLSFLLWNIGNRMLTPAVAGLSINSLCMFTAIISFIMGKQILISQISGGIIIVSGIILSSNLKLNYLNKRNEIVKNYTNQG</sequence>
<dbReference type="InterPro" id="IPR050638">
    <property type="entry name" value="AA-Vitamin_Transporters"/>
</dbReference>
<feature type="transmembrane region" description="Helical" evidence="7">
    <location>
        <begin position="181"/>
        <end position="203"/>
    </location>
</feature>
<geneLocation type="plasmid" evidence="10">
    <name>pfdu301c</name>
</geneLocation>
<dbReference type="SUPFAM" id="SSF103481">
    <property type="entry name" value="Multidrug resistance efflux transporter EmrE"/>
    <property type="match status" value="2"/>
</dbReference>
<organism evidence="9 10">
    <name type="scientific">Priestia megaterium</name>
    <name type="common">Bacillus megaterium</name>
    <dbReference type="NCBI Taxonomy" id="1404"/>
    <lineage>
        <taxon>Bacteria</taxon>
        <taxon>Bacillati</taxon>
        <taxon>Bacillota</taxon>
        <taxon>Bacilli</taxon>
        <taxon>Bacillales</taxon>
        <taxon>Bacillaceae</taxon>
        <taxon>Priestia</taxon>
    </lineage>
</organism>
<dbReference type="PANTHER" id="PTHR32322:SF18">
    <property type="entry name" value="S-ADENOSYLMETHIONINE_S-ADENOSYLHOMOCYSTEINE TRANSPORTER"/>
    <property type="match status" value="1"/>
</dbReference>
<comment type="subcellular location">
    <subcellularLocation>
        <location evidence="1">Cell membrane</location>
        <topology evidence="1">Multi-pass membrane protein</topology>
    </subcellularLocation>
</comment>
<evidence type="ECO:0000256" key="2">
    <source>
        <dbReference type="ARBA" id="ARBA00007362"/>
    </source>
</evidence>
<comment type="similarity">
    <text evidence="2">Belongs to the EamA transporter family.</text>
</comment>
<evidence type="ECO:0000256" key="3">
    <source>
        <dbReference type="ARBA" id="ARBA00022475"/>
    </source>
</evidence>
<evidence type="ECO:0000256" key="1">
    <source>
        <dbReference type="ARBA" id="ARBA00004651"/>
    </source>
</evidence>
<dbReference type="Proteomes" id="UP000501076">
    <property type="component" value="Plasmid pFDU301C"/>
</dbReference>
<evidence type="ECO:0000313" key="9">
    <source>
        <dbReference type="EMBL" id="QJX81292.1"/>
    </source>
</evidence>
<dbReference type="Pfam" id="PF00892">
    <property type="entry name" value="EamA"/>
    <property type="match status" value="2"/>
</dbReference>
<evidence type="ECO:0000313" key="10">
    <source>
        <dbReference type="Proteomes" id="UP000501076"/>
    </source>
</evidence>
<dbReference type="EMBL" id="CP045275">
    <property type="protein sequence ID" value="QJX81292.1"/>
    <property type="molecule type" value="Genomic_DNA"/>
</dbReference>
<feature type="transmembrane region" description="Helical" evidence="7">
    <location>
        <begin position="35"/>
        <end position="56"/>
    </location>
</feature>
<feature type="transmembrane region" description="Helical" evidence="7">
    <location>
        <begin position="270"/>
        <end position="290"/>
    </location>
</feature>
<feature type="transmembrane region" description="Helical" evidence="7">
    <location>
        <begin position="97"/>
        <end position="118"/>
    </location>
</feature>
<evidence type="ECO:0000256" key="7">
    <source>
        <dbReference type="SAM" id="Phobius"/>
    </source>
</evidence>
<feature type="domain" description="EamA" evidence="8">
    <location>
        <begin position="9"/>
        <end position="141"/>
    </location>
</feature>
<evidence type="ECO:0000259" key="8">
    <source>
        <dbReference type="Pfam" id="PF00892"/>
    </source>
</evidence>
<keyword evidence="5 7" id="KW-1133">Transmembrane helix</keyword>